<dbReference type="InterPro" id="IPR005225">
    <property type="entry name" value="Small_GTP-bd"/>
</dbReference>
<dbReference type="PROSITE" id="PS51713">
    <property type="entry name" value="G_ERA"/>
    <property type="match status" value="1"/>
</dbReference>
<sequence length="294" mass="33014">MKCATVTIIGRPSAGKSTLVNTICEAKVSITARTPQTTRNAIKGIYTDSRGQLVFTDTPGYHTSDKQFNKRLQDVALSALEDSDIILYVIDASRQPGEEEEAIAGLLSKITKTPVICGINKADILTEIQKETATSFLQKQLPASPVLTFSAQEDTGIDELLITLFSHAPESEPLYPEETFTDQPLEFRIAEIIREKAIRLSREELPHSIFVEVSDLEYNEEESKVWVRAFINVERESQKGMVVGKGGDNIKKIRKESFKDIKKIFPDLQLTIDLRVKTQEKWRQDSGLLDKLLT</sequence>
<comment type="subunit">
    <text evidence="8">Monomer.</text>
</comment>
<evidence type="ECO:0000256" key="3">
    <source>
        <dbReference type="ARBA" id="ARBA00022475"/>
    </source>
</evidence>
<feature type="binding site" evidence="8">
    <location>
        <begin position="10"/>
        <end position="17"/>
    </location>
    <ligand>
        <name>GTP</name>
        <dbReference type="ChEBI" id="CHEBI:37565"/>
    </ligand>
</feature>
<evidence type="ECO:0000313" key="14">
    <source>
        <dbReference type="Proteomes" id="UP000007939"/>
    </source>
</evidence>
<dbReference type="GO" id="GO:0003924">
    <property type="term" value="F:GTPase activity"/>
    <property type="evidence" value="ECO:0007669"/>
    <property type="project" value="UniProtKB-UniRule"/>
</dbReference>
<comment type="subcellular location">
    <subcellularLocation>
        <location evidence="8">Cytoplasm</location>
    </subcellularLocation>
    <subcellularLocation>
        <location evidence="8">Cell inner membrane</location>
        <topology evidence="8">Peripheral membrane protein</topology>
    </subcellularLocation>
</comment>
<feature type="domain" description="Era-type G" evidence="12">
    <location>
        <begin position="2"/>
        <end position="170"/>
    </location>
</feature>
<feature type="region of interest" description="G4" evidence="9">
    <location>
        <begin position="120"/>
        <end position="123"/>
    </location>
</feature>
<feature type="domain" description="KH type-2" evidence="11">
    <location>
        <begin position="201"/>
        <end position="280"/>
    </location>
</feature>
<dbReference type="GO" id="GO:0005886">
    <property type="term" value="C:plasma membrane"/>
    <property type="evidence" value="ECO:0007669"/>
    <property type="project" value="UniProtKB-SubCell"/>
</dbReference>
<evidence type="ECO:0000256" key="5">
    <source>
        <dbReference type="ARBA" id="ARBA00022741"/>
    </source>
</evidence>
<dbReference type="InterPro" id="IPR027417">
    <property type="entry name" value="P-loop_NTPase"/>
</dbReference>
<dbReference type="KEGG" id="scc:Spico_1481"/>
<dbReference type="AlphaFoldDB" id="F4GIR6"/>
<comment type="similarity">
    <text evidence="1 8 9 10">Belongs to the TRAFAC class TrmE-Era-EngA-EngB-Septin-like GTPase superfamily. Era GTPase family.</text>
</comment>
<dbReference type="HAMAP" id="MF_00367">
    <property type="entry name" value="GTPase_Era"/>
    <property type="match status" value="1"/>
</dbReference>
<dbReference type="InterPro" id="IPR004044">
    <property type="entry name" value="KH_dom_type_2"/>
</dbReference>
<dbReference type="InterPro" id="IPR005662">
    <property type="entry name" value="GTPase_Era-like"/>
</dbReference>
<dbReference type="SUPFAM" id="SSF52540">
    <property type="entry name" value="P-loop containing nucleoside triphosphate hydrolases"/>
    <property type="match status" value="1"/>
</dbReference>
<dbReference type="Gene3D" id="3.30.300.20">
    <property type="match status" value="1"/>
</dbReference>
<dbReference type="eggNOG" id="COG1159">
    <property type="taxonomic scope" value="Bacteria"/>
</dbReference>
<dbReference type="SUPFAM" id="SSF54814">
    <property type="entry name" value="Prokaryotic type KH domain (KH-domain type II)"/>
    <property type="match status" value="1"/>
</dbReference>
<keyword evidence="7 8" id="KW-0342">GTP-binding</keyword>
<protein>
    <recommendedName>
        <fullName evidence="2 8">GTPase Era</fullName>
    </recommendedName>
</protein>
<dbReference type="CDD" id="cd04163">
    <property type="entry name" value="Era"/>
    <property type="match status" value="1"/>
</dbReference>
<dbReference type="PANTHER" id="PTHR42698:SF1">
    <property type="entry name" value="GTPASE ERA, MITOCHONDRIAL"/>
    <property type="match status" value="1"/>
</dbReference>
<dbReference type="NCBIfam" id="TIGR00231">
    <property type="entry name" value="small_GTP"/>
    <property type="match status" value="1"/>
</dbReference>
<dbReference type="Pfam" id="PF07650">
    <property type="entry name" value="KH_2"/>
    <property type="match status" value="1"/>
</dbReference>
<dbReference type="PROSITE" id="PS50823">
    <property type="entry name" value="KH_TYPE_2"/>
    <property type="match status" value="1"/>
</dbReference>
<dbReference type="PRINTS" id="PR00326">
    <property type="entry name" value="GTP1OBG"/>
</dbReference>
<evidence type="ECO:0000256" key="9">
    <source>
        <dbReference type="PROSITE-ProRule" id="PRU01050"/>
    </source>
</evidence>
<reference evidence="13 14" key="2">
    <citation type="journal article" date="2012" name="Stand. Genomic Sci.">
        <title>Complete genome sequence of the termite hindgut bacterium Spirochaeta coccoides type strain (SPN1(T)), reclassification in the genus Sphaerochaeta as Sphaerochaeta coccoides comb. nov. and emendations of the family Spirochaetaceae and the genus Sphaerochaeta.</title>
        <authorList>
            <person name="Abt B."/>
            <person name="Han C."/>
            <person name="Scheuner C."/>
            <person name="Lu M."/>
            <person name="Lapidus A."/>
            <person name="Nolan M."/>
            <person name="Lucas S."/>
            <person name="Hammon N."/>
            <person name="Deshpande S."/>
            <person name="Cheng J.F."/>
            <person name="Tapia R."/>
            <person name="Goodwin L.A."/>
            <person name="Pitluck S."/>
            <person name="Liolios K."/>
            <person name="Pagani I."/>
            <person name="Ivanova N."/>
            <person name="Mavromatis K."/>
            <person name="Mikhailova N."/>
            <person name="Huntemann M."/>
            <person name="Pati A."/>
            <person name="Chen A."/>
            <person name="Palaniappan K."/>
            <person name="Land M."/>
            <person name="Hauser L."/>
            <person name="Brambilla E.M."/>
            <person name="Rohde M."/>
            <person name="Spring S."/>
            <person name="Gronow S."/>
            <person name="Goker M."/>
            <person name="Woyke T."/>
            <person name="Bristow J."/>
            <person name="Eisen J.A."/>
            <person name="Markowitz V."/>
            <person name="Hugenholtz P."/>
            <person name="Kyrpides N.C."/>
            <person name="Klenk H.P."/>
            <person name="Detter J.C."/>
        </authorList>
    </citation>
    <scope>NUCLEOTIDE SEQUENCE [LARGE SCALE GENOMIC DNA]</scope>
    <source>
        <strain evidence="14">ATCC BAA-1237 / DSM 17374 / SPN1</strain>
    </source>
</reference>
<proteinExistence type="inferred from homology"/>
<dbReference type="GO" id="GO:0043024">
    <property type="term" value="F:ribosomal small subunit binding"/>
    <property type="evidence" value="ECO:0007669"/>
    <property type="project" value="TreeGrafter"/>
</dbReference>
<dbReference type="OrthoDB" id="9805918at2"/>
<keyword evidence="8" id="KW-0690">Ribosome biogenesis</keyword>
<keyword evidence="8" id="KW-0699">rRNA-binding</keyword>
<keyword evidence="8" id="KW-0472">Membrane</keyword>
<gene>
    <name evidence="8" type="primary">era</name>
    <name evidence="13" type="ordered locus">Spico_1481</name>
</gene>
<dbReference type="CDD" id="cd22534">
    <property type="entry name" value="KH-II_Era"/>
    <property type="match status" value="1"/>
</dbReference>
<evidence type="ECO:0000256" key="4">
    <source>
        <dbReference type="ARBA" id="ARBA00022519"/>
    </source>
</evidence>
<keyword evidence="6 8" id="KW-0694">RNA-binding</keyword>
<evidence type="ECO:0000256" key="6">
    <source>
        <dbReference type="ARBA" id="ARBA00022884"/>
    </source>
</evidence>
<evidence type="ECO:0000259" key="12">
    <source>
        <dbReference type="PROSITE" id="PS51713"/>
    </source>
</evidence>
<dbReference type="EMBL" id="CP002659">
    <property type="protein sequence ID" value="AEC02684.1"/>
    <property type="molecule type" value="Genomic_DNA"/>
</dbReference>
<comment type="function">
    <text evidence="8">An essential GTPase that binds both GDP and GTP, with rapid nucleotide exchange. Plays a role in 16S rRNA processing and 30S ribosomal subunit biogenesis and possibly also in cell cycle regulation and energy metabolism.</text>
</comment>
<dbReference type="InterPro" id="IPR006073">
    <property type="entry name" value="GTP-bd"/>
</dbReference>
<dbReference type="HOGENOM" id="CLU_038009_1_0_12"/>
<evidence type="ECO:0000256" key="1">
    <source>
        <dbReference type="ARBA" id="ARBA00007921"/>
    </source>
</evidence>
<dbReference type="STRING" id="760011.Spico_1481"/>
<feature type="region of interest" description="G3" evidence="9">
    <location>
        <begin position="57"/>
        <end position="60"/>
    </location>
</feature>
<evidence type="ECO:0000259" key="11">
    <source>
        <dbReference type="PROSITE" id="PS50823"/>
    </source>
</evidence>
<dbReference type="Proteomes" id="UP000007939">
    <property type="component" value="Chromosome"/>
</dbReference>
<keyword evidence="3 8" id="KW-1003">Cell membrane</keyword>
<name>F4GIR6_PARC1</name>
<dbReference type="Gene3D" id="3.40.50.300">
    <property type="entry name" value="P-loop containing nucleotide triphosphate hydrolases"/>
    <property type="match status" value="1"/>
</dbReference>
<dbReference type="GO" id="GO:0000028">
    <property type="term" value="P:ribosomal small subunit assembly"/>
    <property type="evidence" value="ECO:0007669"/>
    <property type="project" value="TreeGrafter"/>
</dbReference>
<evidence type="ECO:0000313" key="13">
    <source>
        <dbReference type="EMBL" id="AEC02684.1"/>
    </source>
</evidence>
<feature type="binding site" evidence="8">
    <location>
        <begin position="57"/>
        <end position="61"/>
    </location>
    <ligand>
        <name>GTP</name>
        <dbReference type="ChEBI" id="CHEBI:37565"/>
    </ligand>
</feature>
<organism evidence="13 14">
    <name type="scientific">Parasphaerochaeta coccoides (strain ATCC BAA-1237 / DSM 17374 / SPN1)</name>
    <name type="common">Sphaerochaeta coccoides</name>
    <dbReference type="NCBI Taxonomy" id="760011"/>
    <lineage>
        <taxon>Bacteria</taxon>
        <taxon>Pseudomonadati</taxon>
        <taxon>Spirochaetota</taxon>
        <taxon>Spirochaetia</taxon>
        <taxon>Spirochaetales</taxon>
        <taxon>Sphaerochaetaceae</taxon>
        <taxon>Parasphaerochaeta</taxon>
    </lineage>
</organism>
<feature type="binding site" evidence="8">
    <location>
        <begin position="120"/>
        <end position="123"/>
    </location>
    <ligand>
        <name>GTP</name>
        <dbReference type="ChEBI" id="CHEBI:37565"/>
    </ligand>
</feature>
<keyword evidence="8" id="KW-0963">Cytoplasm</keyword>
<keyword evidence="14" id="KW-1185">Reference proteome</keyword>
<evidence type="ECO:0000256" key="2">
    <source>
        <dbReference type="ARBA" id="ARBA00020484"/>
    </source>
</evidence>
<dbReference type="Pfam" id="PF01926">
    <property type="entry name" value="MMR_HSR1"/>
    <property type="match status" value="1"/>
</dbReference>
<dbReference type="NCBIfam" id="NF000908">
    <property type="entry name" value="PRK00089.1"/>
    <property type="match status" value="1"/>
</dbReference>
<dbReference type="RefSeq" id="WP_013740078.1">
    <property type="nucleotide sequence ID" value="NC_015436.1"/>
</dbReference>
<reference evidence="14" key="1">
    <citation type="submission" date="2011-04" db="EMBL/GenBank/DDBJ databases">
        <title>The complete genome of Spirochaeta coccoides DSM 17374.</title>
        <authorList>
            <person name="Lucas S."/>
            <person name="Copeland A."/>
            <person name="Lapidus A."/>
            <person name="Bruce D."/>
            <person name="Goodwin L."/>
            <person name="Pitluck S."/>
            <person name="Peters L."/>
            <person name="Kyrpides N."/>
            <person name="Mavromatis K."/>
            <person name="Pagani I."/>
            <person name="Ivanova N."/>
            <person name="Ovchinnikova G."/>
            <person name="Lu M."/>
            <person name="Detter J.C."/>
            <person name="Tapia R."/>
            <person name="Han C."/>
            <person name="Land M."/>
            <person name="Hauser L."/>
            <person name="Markowitz V."/>
            <person name="Cheng J.-F."/>
            <person name="Hugenholtz P."/>
            <person name="Woyke T."/>
            <person name="Wu D."/>
            <person name="Spring S."/>
            <person name="Schroeder M."/>
            <person name="Brambilla E."/>
            <person name="Klenk H.-P."/>
            <person name="Eisen J.A."/>
        </authorList>
    </citation>
    <scope>NUCLEOTIDE SEQUENCE [LARGE SCALE GENOMIC DNA]</scope>
    <source>
        <strain evidence="14">ATCC BAA-1237 / DSM 17374 / SPN1</strain>
    </source>
</reference>
<dbReference type="NCBIfam" id="TIGR00436">
    <property type="entry name" value="era"/>
    <property type="match status" value="1"/>
</dbReference>
<accession>F4GIR6</accession>
<dbReference type="InterPro" id="IPR015946">
    <property type="entry name" value="KH_dom-like_a/b"/>
</dbReference>
<keyword evidence="5 8" id="KW-0547">Nucleotide-binding</keyword>
<dbReference type="GO" id="GO:0005829">
    <property type="term" value="C:cytosol"/>
    <property type="evidence" value="ECO:0007669"/>
    <property type="project" value="TreeGrafter"/>
</dbReference>
<dbReference type="GO" id="GO:0070181">
    <property type="term" value="F:small ribosomal subunit rRNA binding"/>
    <property type="evidence" value="ECO:0007669"/>
    <property type="project" value="UniProtKB-UniRule"/>
</dbReference>
<dbReference type="InterPro" id="IPR030388">
    <property type="entry name" value="G_ERA_dom"/>
</dbReference>
<evidence type="ECO:0000256" key="7">
    <source>
        <dbReference type="ARBA" id="ARBA00023134"/>
    </source>
</evidence>
<dbReference type="PANTHER" id="PTHR42698">
    <property type="entry name" value="GTPASE ERA"/>
    <property type="match status" value="1"/>
</dbReference>
<feature type="region of interest" description="G5" evidence="9">
    <location>
        <begin position="149"/>
        <end position="151"/>
    </location>
</feature>
<evidence type="ECO:0000256" key="8">
    <source>
        <dbReference type="HAMAP-Rule" id="MF_00367"/>
    </source>
</evidence>
<keyword evidence="4 8" id="KW-0997">Cell inner membrane</keyword>
<dbReference type="InterPro" id="IPR009019">
    <property type="entry name" value="KH_sf_prok-type"/>
</dbReference>
<feature type="region of interest" description="G2" evidence="9">
    <location>
        <begin position="36"/>
        <end position="40"/>
    </location>
</feature>
<feature type="region of interest" description="G1" evidence="9">
    <location>
        <begin position="10"/>
        <end position="17"/>
    </location>
</feature>
<dbReference type="GO" id="GO:0005525">
    <property type="term" value="F:GTP binding"/>
    <property type="evidence" value="ECO:0007669"/>
    <property type="project" value="UniProtKB-UniRule"/>
</dbReference>
<evidence type="ECO:0000256" key="10">
    <source>
        <dbReference type="RuleBase" id="RU003761"/>
    </source>
</evidence>